<feature type="domain" description="Ig-like" evidence="4">
    <location>
        <begin position="401"/>
        <end position="498"/>
    </location>
</feature>
<dbReference type="InterPro" id="IPR050380">
    <property type="entry name" value="Immune_Resp_Modulators"/>
</dbReference>
<feature type="domain" description="Ig-like" evidence="4">
    <location>
        <begin position="141"/>
        <end position="241"/>
    </location>
</feature>
<organism evidence="5 6">
    <name type="scientific">Coilia grayii</name>
    <name type="common">Gray's grenadier anchovy</name>
    <dbReference type="NCBI Taxonomy" id="363190"/>
    <lineage>
        <taxon>Eukaryota</taxon>
        <taxon>Metazoa</taxon>
        <taxon>Chordata</taxon>
        <taxon>Craniata</taxon>
        <taxon>Vertebrata</taxon>
        <taxon>Euteleostomi</taxon>
        <taxon>Actinopterygii</taxon>
        <taxon>Neopterygii</taxon>
        <taxon>Teleostei</taxon>
        <taxon>Clupei</taxon>
        <taxon>Clupeiformes</taxon>
        <taxon>Clupeoidei</taxon>
        <taxon>Engraulidae</taxon>
        <taxon>Coilinae</taxon>
        <taxon>Coilia</taxon>
    </lineage>
</organism>
<name>A0ABD1JVV4_9TELE</name>
<feature type="domain" description="Ig-like" evidence="4">
    <location>
        <begin position="508"/>
        <end position="605"/>
    </location>
</feature>
<dbReference type="InterPro" id="IPR003597">
    <property type="entry name" value="Ig_C1-set"/>
</dbReference>
<keyword evidence="2" id="KW-0472">Membrane</keyword>
<keyword evidence="3" id="KW-0732">Signal</keyword>
<evidence type="ECO:0000313" key="6">
    <source>
        <dbReference type="Proteomes" id="UP001591681"/>
    </source>
</evidence>
<dbReference type="SMART" id="SM00409">
    <property type="entry name" value="IG"/>
    <property type="match status" value="4"/>
</dbReference>
<comment type="caution">
    <text evidence="5">The sequence shown here is derived from an EMBL/GenBank/DDBJ whole genome shotgun (WGS) entry which is preliminary data.</text>
</comment>
<dbReference type="EMBL" id="JBHFQA010000011">
    <property type="protein sequence ID" value="KAL2090997.1"/>
    <property type="molecule type" value="Genomic_DNA"/>
</dbReference>
<dbReference type="InterPro" id="IPR003006">
    <property type="entry name" value="Ig/MHC_CS"/>
</dbReference>
<reference evidence="5 6" key="1">
    <citation type="submission" date="2024-09" db="EMBL/GenBank/DDBJ databases">
        <title>A chromosome-level genome assembly of Gray's grenadier anchovy, Coilia grayii.</title>
        <authorList>
            <person name="Fu Z."/>
        </authorList>
    </citation>
    <scope>NUCLEOTIDE SEQUENCE [LARGE SCALE GENOMIC DNA]</scope>
    <source>
        <strain evidence="5">G4</strain>
        <tissue evidence="5">Muscle</tissue>
    </source>
</reference>
<feature type="transmembrane region" description="Helical" evidence="2">
    <location>
        <begin position="254"/>
        <end position="277"/>
    </location>
</feature>
<dbReference type="PROSITE" id="PS50835">
    <property type="entry name" value="IG_LIKE"/>
    <property type="match status" value="5"/>
</dbReference>
<evidence type="ECO:0000256" key="2">
    <source>
        <dbReference type="SAM" id="Phobius"/>
    </source>
</evidence>
<feature type="domain" description="Ig-like" evidence="4">
    <location>
        <begin position="285"/>
        <end position="396"/>
    </location>
</feature>
<dbReference type="SUPFAM" id="SSF48726">
    <property type="entry name" value="Immunoglobulin"/>
    <property type="match status" value="5"/>
</dbReference>
<proteinExistence type="predicted"/>
<dbReference type="SMART" id="SM00407">
    <property type="entry name" value="IGc1"/>
    <property type="match status" value="3"/>
</dbReference>
<accession>A0ABD1JVV4</accession>
<dbReference type="CDD" id="cd00098">
    <property type="entry name" value="IgC1"/>
    <property type="match status" value="3"/>
</dbReference>
<protein>
    <recommendedName>
        <fullName evidence="4">Ig-like domain-containing protein</fullName>
    </recommendedName>
</protein>
<gene>
    <name evidence="5" type="ORF">ACEWY4_013260</name>
</gene>
<dbReference type="Proteomes" id="UP001591681">
    <property type="component" value="Unassembled WGS sequence"/>
</dbReference>
<evidence type="ECO:0000256" key="1">
    <source>
        <dbReference type="ARBA" id="ARBA00023319"/>
    </source>
</evidence>
<dbReference type="PANTHER" id="PTHR23411">
    <property type="entry name" value="TAPASIN"/>
    <property type="match status" value="1"/>
</dbReference>
<sequence length="612" mass="67985">MTLMKYIQHFTTFSFLFIYLQLSGAVEEKHCLTGEAVTLGCHVSVPQSAQLTDIEVCWQFKRRIRVHQTEGNKLFEFVAGNITKYLPGYAVDLDALLKGNASLHLANPAVADDGEFTCAILVKRVEKYVMHKVSLHVSALPSLSLTDHATVLDGEKTTVVCDITGFYPEQLEVEWLRRRGNQNVSVEADICTRSPSPNPDHTYSLRSQITIQGNRTLNHGTVYICQVKHRSLSEPQSRAVQLSVLERPQNPVTIIAPAVAACVLIVLLIAGAAWIVYRYFHTVPPSVSDICSPSVIYANTRADMKCTVRRVKPKHVDVQWYRVLPHGAGTDAPSGQAQEKEPLCTEKLTKDSQLHSENTQLLSTLSLSPKVSDDGGRYRCVVAYKGHTYIKETTLSIKTQPSFLQISSVPQVPVLGQRLLLCCRVERFYPAQVRLEWLGPGGEMLGPVVQYGPFPDYQGLHSVWSTSQLTVTAVEDGLVYRCRVYHSSFPEPGYRDLTYQVNLKGTPPTVKFVKCDPAQPQIGQECTLSLCVEDFSPDALSVSWFREGLPILTGVFTSPPSLNPSGLFTQWAFLRLTPTPQDLGAVYTCRVGHSALAEPEERSYTLANMTLE</sequence>
<dbReference type="InterPro" id="IPR007110">
    <property type="entry name" value="Ig-like_dom"/>
</dbReference>
<dbReference type="PROSITE" id="PS00290">
    <property type="entry name" value="IG_MHC"/>
    <property type="match status" value="3"/>
</dbReference>
<keyword evidence="2" id="KW-1133">Transmembrane helix</keyword>
<feature type="signal peptide" evidence="3">
    <location>
        <begin position="1"/>
        <end position="25"/>
    </location>
</feature>
<dbReference type="InterPro" id="IPR003599">
    <property type="entry name" value="Ig_sub"/>
</dbReference>
<evidence type="ECO:0000256" key="3">
    <source>
        <dbReference type="SAM" id="SignalP"/>
    </source>
</evidence>
<dbReference type="Gene3D" id="2.60.40.10">
    <property type="entry name" value="Immunoglobulins"/>
    <property type="match status" value="5"/>
</dbReference>
<dbReference type="Pfam" id="PF07654">
    <property type="entry name" value="C1-set"/>
    <property type="match status" value="3"/>
</dbReference>
<keyword evidence="2" id="KW-0812">Transmembrane</keyword>
<feature type="chain" id="PRO_5044828312" description="Ig-like domain-containing protein" evidence="3">
    <location>
        <begin position="26"/>
        <end position="612"/>
    </location>
</feature>
<keyword evidence="6" id="KW-1185">Reference proteome</keyword>
<evidence type="ECO:0000259" key="4">
    <source>
        <dbReference type="PROSITE" id="PS50835"/>
    </source>
</evidence>
<dbReference type="InterPro" id="IPR036179">
    <property type="entry name" value="Ig-like_dom_sf"/>
</dbReference>
<dbReference type="AlphaFoldDB" id="A0ABD1JVV4"/>
<evidence type="ECO:0000313" key="5">
    <source>
        <dbReference type="EMBL" id="KAL2090997.1"/>
    </source>
</evidence>
<keyword evidence="1" id="KW-0393">Immunoglobulin domain</keyword>
<dbReference type="InterPro" id="IPR013783">
    <property type="entry name" value="Ig-like_fold"/>
</dbReference>
<feature type="domain" description="Ig-like" evidence="4">
    <location>
        <begin position="34"/>
        <end position="120"/>
    </location>
</feature>